<dbReference type="SUPFAM" id="SSF55347">
    <property type="entry name" value="Glyceraldehyde-3-phosphate dehydrogenase-like, C-terminal domain"/>
    <property type="match status" value="1"/>
</dbReference>
<evidence type="ECO:0000313" key="5">
    <source>
        <dbReference type="Proteomes" id="UP000823486"/>
    </source>
</evidence>
<accession>A0ABS2QEZ1</accession>
<comment type="similarity">
    <text evidence="1">Belongs to the Gfo/Idh/MocA family.</text>
</comment>
<dbReference type="SUPFAM" id="SSF51735">
    <property type="entry name" value="NAD(P)-binding Rossmann-fold domains"/>
    <property type="match status" value="1"/>
</dbReference>
<name>A0ABS2QEZ1_9BACI</name>
<dbReference type="PANTHER" id="PTHR43249">
    <property type="entry name" value="UDP-N-ACETYL-2-AMINO-2-DEOXY-D-GLUCURONATE OXIDASE"/>
    <property type="match status" value="1"/>
</dbReference>
<reference evidence="4 5" key="1">
    <citation type="submission" date="2021-01" db="EMBL/GenBank/DDBJ databases">
        <title>Genomic Encyclopedia of Type Strains, Phase IV (KMG-IV): sequencing the most valuable type-strain genomes for metagenomic binning, comparative biology and taxonomic classification.</title>
        <authorList>
            <person name="Goeker M."/>
        </authorList>
    </citation>
    <scope>NUCLEOTIDE SEQUENCE [LARGE SCALE GENOMIC DNA]</scope>
    <source>
        <strain evidence="4 5">DSM 105482</strain>
    </source>
</reference>
<feature type="domain" description="Gfo/Idh/MocA-like oxidoreductase C-terminal" evidence="3">
    <location>
        <begin position="137"/>
        <end position="357"/>
    </location>
</feature>
<evidence type="ECO:0000313" key="4">
    <source>
        <dbReference type="EMBL" id="MBM7691662.1"/>
    </source>
</evidence>
<comment type="caution">
    <text evidence="4">The sequence shown here is derived from an EMBL/GenBank/DDBJ whole genome shotgun (WGS) entry which is preliminary data.</text>
</comment>
<dbReference type="InterPro" id="IPR000683">
    <property type="entry name" value="Gfo/Idh/MocA-like_OxRdtase_N"/>
</dbReference>
<dbReference type="PANTHER" id="PTHR43249:SF1">
    <property type="entry name" value="D-GLUCOSIDE 3-DEHYDROGENASE"/>
    <property type="match status" value="1"/>
</dbReference>
<evidence type="ECO:0000259" key="3">
    <source>
        <dbReference type="Pfam" id="PF02894"/>
    </source>
</evidence>
<proteinExistence type="inferred from homology"/>
<dbReference type="RefSeq" id="WP_204539583.1">
    <property type="nucleotide sequence ID" value="NZ_JAFBFI010000003.1"/>
</dbReference>
<dbReference type="Gene3D" id="3.40.50.720">
    <property type="entry name" value="NAD(P)-binding Rossmann-like Domain"/>
    <property type="match status" value="1"/>
</dbReference>
<organism evidence="4 5">
    <name type="scientific">Peribacillus deserti</name>
    <dbReference type="NCBI Taxonomy" id="673318"/>
    <lineage>
        <taxon>Bacteria</taxon>
        <taxon>Bacillati</taxon>
        <taxon>Bacillota</taxon>
        <taxon>Bacilli</taxon>
        <taxon>Bacillales</taxon>
        <taxon>Bacillaceae</taxon>
        <taxon>Peribacillus</taxon>
    </lineage>
</organism>
<dbReference type="Proteomes" id="UP000823486">
    <property type="component" value="Unassembled WGS sequence"/>
</dbReference>
<gene>
    <name evidence="4" type="ORF">JOC77_001069</name>
</gene>
<dbReference type="Pfam" id="PF02894">
    <property type="entry name" value="GFO_IDH_MocA_C"/>
    <property type="match status" value="1"/>
</dbReference>
<feature type="domain" description="Gfo/Idh/MocA-like oxidoreductase N-terminal" evidence="2">
    <location>
        <begin position="5"/>
        <end position="124"/>
    </location>
</feature>
<dbReference type="InterPro" id="IPR052515">
    <property type="entry name" value="Gfo/Idh/MocA_Oxidoreductase"/>
</dbReference>
<protein>
    <submittedName>
        <fullName evidence="4">Dehydrogenase</fullName>
    </submittedName>
</protein>
<evidence type="ECO:0000259" key="2">
    <source>
        <dbReference type="Pfam" id="PF01408"/>
    </source>
</evidence>
<sequence length="359" mass="39654">MGNKVKVGLIGTGNIGRIHIENLQKYPEDCDIVAVTNTTLSKAESCAAEFNIPFVEKSADELIARTDIDAVIIAVPNQFHTPLTIQALKAGKHVLLEKPMALNQEDAKEILMVKEATDKIVMMAQQMRFEWAAQHVREQIERGELGNIYMAKTGWCRRKGIPAWGTWFTDSKKSGGGPLIDIGVHMLDLALYMMGNPKPVSVFGSTYSEFGPKQKGIGSWGSPDWDGIYDVEDIATAMIKMEDGATLLLEASWAAHMDCDEEPHLSLYGSEGGVVLKAVDERFVGGKFLTEQFDRVVDIEFNEPEGFIHGRTLLVKHFIDCIKEGKEPIASAMDGYKTQIILDAIYESARTGTVISLGW</sequence>
<dbReference type="InterPro" id="IPR036291">
    <property type="entry name" value="NAD(P)-bd_dom_sf"/>
</dbReference>
<dbReference type="EMBL" id="JAFBFI010000003">
    <property type="protein sequence ID" value="MBM7691662.1"/>
    <property type="molecule type" value="Genomic_DNA"/>
</dbReference>
<dbReference type="InterPro" id="IPR004104">
    <property type="entry name" value="Gfo/Idh/MocA-like_OxRdtase_C"/>
</dbReference>
<evidence type="ECO:0000256" key="1">
    <source>
        <dbReference type="ARBA" id="ARBA00010928"/>
    </source>
</evidence>
<dbReference type="Pfam" id="PF01408">
    <property type="entry name" value="GFO_IDH_MocA"/>
    <property type="match status" value="1"/>
</dbReference>
<dbReference type="Gene3D" id="3.30.360.10">
    <property type="entry name" value="Dihydrodipicolinate Reductase, domain 2"/>
    <property type="match status" value="1"/>
</dbReference>
<keyword evidence="5" id="KW-1185">Reference proteome</keyword>